<proteinExistence type="predicted"/>
<evidence type="ECO:0000313" key="1">
    <source>
        <dbReference type="EMBL" id="PIM52092.1"/>
    </source>
</evidence>
<gene>
    <name evidence="1" type="ORF">CS062_16185</name>
</gene>
<dbReference type="AlphaFoldDB" id="A0A2G9C6X4"/>
<dbReference type="OrthoDB" id="8877014at2"/>
<dbReference type="EMBL" id="PEOG01000045">
    <property type="protein sequence ID" value="PIM52092.1"/>
    <property type="molecule type" value="Genomic_DNA"/>
</dbReference>
<dbReference type="InterPro" id="IPR025267">
    <property type="entry name" value="ORF017-like"/>
</dbReference>
<evidence type="ECO:0000313" key="2">
    <source>
        <dbReference type="Proteomes" id="UP000231501"/>
    </source>
</evidence>
<dbReference type="RefSeq" id="WP_099862645.1">
    <property type="nucleotide sequence ID" value="NZ_PEOG01000045.1"/>
</dbReference>
<accession>A0A2G9C6X4</accession>
<dbReference type="NCBIfam" id="TIGR04387">
    <property type="entry name" value="capsid_maj_N4"/>
    <property type="match status" value="1"/>
</dbReference>
<sequence>MARTIVGVNDPKAVKRFGGMLALDTSQSSYWNQRFMARGAEAEVPIQILTDLESDAGEQITYDLLAELRMAPVEGEDTLEGKEEAQKFYTDQIYIDQARCGVNTGGRMTRKRTLHNLREKAKRQQSNWWARLQDELLFIYLSGNRGINPNFLLPLNYAGRANNALFAPDANHQLFGNDATAFNNIDANDKFDLRLVDRAKTRADSQGGGATGIPVLQPCKIDGNETFVCVMHTFQEDDLRANTSTGQWMDIQKAAASAEGRNSPLFKGSLGMYRGCILHSHRNVIRFNNAGAGGNVEAARALFLGSQAAVVAFGSPGTNMRFTWNEETRDNGDKVVITTSSIFGVKKVRFTVDGQGDQDFGVFALDTAAANR</sequence>
<dbReference type="Proteomes" id="UP000231501">
    <property type="component" value="Unassembled WGS sequence"/>
</dbReference>
<protein>
    <submittedName>
        <fullName evidence="1">N4-gp56 family major capsid protein</fullName>
    </submittedName>
</protein>
<name>A0A2G9C6X4_9BURK</name>
<comment type="caution">
    <text evidence="1">The sequence shown here is derived from an EMBL/GenBank/DDBJ whole genome shotgun (WGS) entry which is preliminary data.</text>
</comment>
<reference evidence="1 2" key="1">
    <citation type="submission" date="2017-11" db="EMBL/GenBank/DDBJ databases">
        <title>Draft genome sequence of Mitsuaria sp. HWN-4.</title>
        <authorList>
            <person name="Gundlapally S.R."/>
        </authorList>
    </citation>
    <scope>NUCLEOTIDE SEQUENCE [LARGE SCALE GENOMIC DNA]</scope>
    <source>
        <strain evidence="1 2">HWN-4</strain>
    </source>
</reference>
<keyword evidence="2" id="KW-1185">Reference proteome</keyword>
<dbReference type="Pfam" id="PF13252">
    <property type="entry name" value="Phage_capsid_3"/>
    <property type="match status" value="1"/>
</dbReference>
<organism evidence="1 2">
    <name type="scientific">Roseateles chitinivorans</name>
    <dbReference type="NCBI Taxonomy" id="2917965"/>
    <lineage>
        <taxon>Bacteria</taxon>
        <taxon>Pseudomonadati</taxon>
        <taxon>Pseudomonadota</taxon>
        <taxon>Betaproteobacteria</taxon>
        <taxon>Burkholderiales</taxon>
        <taxon>Sphaerotilaceae</taxon>
        <taxon>Roseateles</taxon>
    </lineage>
</organism>